<evidence type="ECO:0000256" key="1">
    <source>
        <dbReference type="SAM" id="MobiDB-lite"/>
    </source>
</evidence>
<evidence type="ECO:0000313" key="3">
    <source>
        <dbReference type="Proteomes" id="UP000054047"/>
    </source>
</evidence>
<dbReference type="OrthoDB" id="424543at2759"/>
<sequence>MINKEAYNNFVHTTPTSITHVDRITSEKIRERFGIATIADKLRGTCLSLYGHVLRANKDTICKVGLDPEVPGKGPKGRPKQHTACGSEACGRPSRPGVR</sequence>
<accession>A0A0C2DRW6</accession>
<name>A0A0C2DRW6_9BILA</name>
<dbReference type="EMBL" id="KN727526">
    <property type="protein sequence ID" value="KIH65502.1"/>
    <property type="molecule type" value="Genomic_DNA"/>
</dbReference>
<proteinExistence type="predicted"/>
<dbReference type="AlphaFoldDB" id="A0A0C2DRW6"/>
<organism evidence="2 3">
    <name type="scientific">Ancylostoma duodenale</name>
    <dbReference type="NCBI Taxonomy" id="51022"/>
    <lineage>
        <taxon>Eukaryota</taxon>
        <taxon>Metazoa</taxon>
        <taxon>Ecdysozoa</taxon>
        <taxon>Nematoda</taxon>
        <taxon>Chromadorea</taxon>
        <taxon>Rhabditida</taxon>
        <taxon>Rhabditina</taxon>
        <taxon>Rhabditomorpha</taxon>
        <taxon>Strongyloidea</taxon>
        <taxon>Ancylostomatidae</taxon>
        <taxon>Ancylostomatinae</taxon>
        <taxon>Ancylostoma</taxon>
    </lineage>
</organism>
<feature type="region of interest" description="Disordered" evidence="1">
    <location>
        <begin position="68"/>
        <end position="99"/>
    </location>
</feature>
<keyword evidence="3" id="KW-1185">Reference proteome</keyword>
<evidence type="ECO:0000313" key="2">
    <source>
        <dbReference type="EMBL" id="KIH65502.1"/>
    </source>
</evidence>
<reference evidence="2 3" key="1">
    <citation type="submission" date="2013-12" db="EMBL/GenBank/DDBJ databases">
        <title>Draft genome of the parsitic nematode Ancylostoma duodenale.</title>
        <authorList>
            <person name="Mitreva M."/>
        </authorList>
    </citation>
    <scope>NUCLEOTIDE SEQUENCE [LARGE SCALE GENOMIC DNA]</scope>
    <source>
        <strain evidence="2 3">Zhejiang</strain>
    </source>
</reference>
<dbReference type="Proteomes" id="UP000054047">
    <property type="component" value="Unassembled WGS sequence"/>
</dbReference>
<gene>
    <name evidence="2" type="ORF">ANCDUO_04176</name>
</gene>
<protein>
    <submittedName>
        <fullName evidence="2">Uncharacterized protein</fullName>
    </submittedName>
</protein>